<name>A0A4D6E4G8_9CAUD</name>
<feature type="region of interest" description="Disordered" evidence="1">
    <location>
        <begin position="1"/>
        <end position="51"/>
    </location>
</feature>
<reference evidence="3" key="1">
    <citation type="submission" date="2019-03" db="EMBL/GenBank/DDBJ databases">
        <authorList>
            <person name="Goralski S.M."/>
            <person name="Markward M.L."/>
            <person name="Addai K."/>
            <person name="Agarwal S."/>
            <person name="Ahmad I.M."/>
            <person name="Alumyar Y.S."/>
            <person name="An J."/>
            <person name="Antar T.E."/>
            <person name="Antony V."/>
            <person name="Arvin L.E."/>
            <person name="Atanasoff K.E."/>
            <person name="Ati R."/>
            <person name="Batista A."/>
            <person name="Bembuh M.L."/>
            <person name="Bhardvaj T.B."/>
            <person name="Brown C.J."/>
            <person name="Butt S.T."/>
            <person name="Cahn D."/>
            <person name="Canales I.-I."/>
            <person name="Carr K."/>
            <person name="Chen K.Z."/>
            <person name="Chen M."/>
            <person name="Chigurupati S."/>
            <person name="Chou C."/>
            <person name="Chung C.S."/>
            <person name="Cole S.T."/>
            <person name="Colson C.L."/>
            <person name="Dent D.M."/>
            <person name="Djiogo E.M."/>
            <person name="Domrachev B.M."/>
            <person name="Dwivedi J."/>
            <person name="Ehsani C."/>
            <person name="Essien U.A."/>
            <person name="Fakhar A."/>
            <person name="Flood S.H."/>
            <person name="Furletti G."/>
            <person name="Gebreegziabher M."/>
            <person name="Gruver-Williams A."/>
            <person name="Guldan M.L."/>
            <person name="Gurung S."/>
            <person name="Heo K."/>
            <person name="John R.A."/>
            <person name="Kabir L."/>
            <person name="Kaira H."/>
            <person name="Kane M.S."/>
            <person name="Karanja M."/>
            <person name="Karley A.N."/>
            <person name="Kelleher J."/>
            <person name="Khan A.M."/>
            <person name="Khan A."/>
            <person name="Kharel S."/>
            <person name="Kidane M."/>
            <person name="Konanur P."/>
            <person name="Kuo N.K."/>
            <person name="Kyaw G."/>
            <person name="Lahijan N."/>
            <person name="Lamm D.N."/>
            <person name="Lance S.V."/>
            <person name="Le C."/>
            <person name="Lee C.H."/>
            <person name="Leka D."/>
            <person name="Li C."/>
            <person name="Lim S.Y."/>
            <person name="Lo J."/>
            <person name="Ludwig S."/>
            <person name="Mahaney V.M."/>
            <person name="Mangukiya A."/>
            <person name="Mani D."/>
            <person name="Mariano P."/>
            <person name="Mbaekwe U."/>
            <person name="McGowan H."/>
            <person name="McNamara A."/>
            <person name="Mebrahtu S."/>
            <person name="Mohamed A."/>
            <person name="Mohamed M.E."/>
            <person name="Muntaka F."/>
            <person name="Naqvi T."/>
            <person name="Nengel A.M."/>
            <person name="Neupane S."/>
            <person name="Nguyen J."/>
            <person name="Nguyen J."/>
            <person name="Nwoji I.C."/>
            <person name="O'Brien T."/>
            <person name="Okusolubo T.A."/>
            <person name="Paek J."/>
            <person name="Pandithakoralag H."/>
            <person name="Parsa S."/>
            <person name="Perry C."/>
            <person name="Petrie C.R."/>
            <person name="Poteshman G.A."/>
            <person name="Quiros D."/>
            <person name="Rana S."/>
            <person name="Reister J."/>
            <person name="Reyes E."/>
            <person name="Riaz H.S."/>
            <person name="Roach T.L."/>
            <person name="Saikali A."/>
            <person name="Scalsky R."/>
            <person name="Schultz J.A."/>
            <person name="Scott C.F."/>
            <person name="Sekira M.D."/>
            <person name="Shee C.S."/>
            <person name="Shultz P."/>
            <person name="Siarez J.A."/>
            <person name="Simpson A.L."/>
            <person name="Singh S."/>
            <person name="Smith F.R."/>
            <person name="Smith S.A."/>
            <person name="Sobers S."/>
            <person name="Sobowale A.O."/>
            <person name="Somoza K.A."/>
            <person name="Song M."/>
            <person name="Spence R.N."/>
            <person name="Spruill R.A."/>
            <person name="Subedi A."/>
            <person name="Taj A.B."/>
            <person name="Thomas J."/>
            <person name="Todd J.C."/>
            <person name="Tran T."/>
            <person name="Varghese J."/>
            <person name="Vartanian E."/>
            <person name="Vega A."/>
            <person name="Vong A."/>
            <person name="Wachhaus L.E."/>
            <person name="Walter A.J."/>
            <person name="Wessel M.E."/>
            <person name="Azam A.M."/>
            <person name="Blocker D."/>
            <person name="Naeem N.-U.-A."/>
            <person name="Patel R."/>
            <person name="Shakarov P."/>
            <person name="Xie C.L."/>
            <person name="Zolnerowich N."/>
            <person name="Correa-Mendez M."/>
            <person name="Fabian M."/>
            <person name="Fishbein J."/>
            <person name="Harkles L."/>
            <person name="Reger N."/>
            <person name="Saleh S."/>
            <person name="Erill I."/>
            <person name="Caruso S.M."/>
            <person name="Garlena R.A."/>
            <person name="Russell D.A."/>
            <person name="Pope W.H."/>
            <person name="Jacobs-Sera D."/>
            <person name="Hatfull G.F."/>
        </authorList>
    </citation>
    <scope>NUCLEOTIDE SEQUENCE [LARGE SCALE GENOMIC DNA]</scope>
</reference>
<proteinExistence type="predicted"/>
<accession>A0A4D6E4G8</accession>
<dbReference type="EMBL" id="MK686069">
    <property type="protein sequence ID" value="QBZ73381.1"/>
    <property type="molecule type" value="Genomic_DNA"/>
</dbReference>
<evidence type="ECO:0000313" key="2">
    <source>
        <dbReference type="EMBL" id="QBZ73381.1"/>
    </source>
</evidence>
<evidence type="ECO:0000313" key="3">
    <source>
        <dbReference type="Proteomes" id="UP000297168"/>
    </source>
</evidence>
<protein>
    <submittedName>
        <fullName evidence="2">Tail assembly chaperone</fullName>
    </submittedName>
</protein>
<sequence length="51" mass="5747">MQSLELRDFSALVDQMNEDLEAQEREHKRSSRGGRGRSAGGNGERRTPVMT</sequence>
<evidence type="ECO:0000256" key="1">
    <source>
        <dbReference type="SAM" id="MobiDB-lite"/>
    </source>
</evidence>
<keyword evidence="3" id="KW-1185">Reference proteome</keyword>
<organism evidence="2 3">
    <name type="scientific">Streptomyces phage Heather</name>
    <dbReference type="NCBI Taxonomy" id="2562343"/>
    <lineage>
        <taxon>Viruses</taxon>
        <taxon>Duplodnaviria</taxon>
        <taxon>Heunggongvirae</taxon>
        <taxon>Uroviricota</taxon>
        <taxon>Caudoviricetes</taxon>
        <taxon>Colingsworthviridae</taxon>
        <taxon>Sebastisaurusvirus</taxon>
        <taxon>Sebastisaurusvirus heather</taxon>
    </lineage>
</organism>
<dbReference type="Proteomes" id="UP000297168">
    <property type="component" value="Segment"/>
</dbReference>
<gene>
    <name evidence="2" type="primary">11</name>
    <name evidence="2" type="ORF">SEA_HEATHER_11</name>
</gene>